<dbReference type="Gene3D" id="3.40.50.2300">
    <property type="match status" value="1"/>
</dbReference>
<dbReference type="Pfam" id="PF12833">
    <property type="entry name" value="HTH_18"/>
    <property type="match status" value="1"/>
</dbReference>
<dbReference type="AlphaFoldDB" id="A0A927BQY1"/>
<organism evidence="7 8">
    <name type="scientific">Paenibacillus sabuli</name>
    <dbReference type="NCBI Taxonomy" id="2772509"/>
    <lineage>
        <taxon>Bacteria</taxon>
        <taxon>Bacillati</taxon>
        <taxon>Bacillota</taxon>
        <taxon>Bacilli</taxon>
        <taxon>Bacillales</taxon>
        <taxon>Paenibacillaceae</taxon>
        <taxon>Paenibacillus</taxon>
    </lineage>
</organism>
<evidence type="ECO:0000313" key="7">
    <source>
        <dbReference type="EMBL" id="MBD2845111.1"/>
    </source>
</evidence>
<dbReference type="SUPFAM" id="SSF52172">
    <property type="entry name" value="CheY-like"/>
    <property type="match status" value="1"/>
</dbReference>
<comment type="caution">
    <text evidence="7">The sequence shown here is derived from an EMBL/GenBank/DDBJ whole genome shotgun (WGS) entry which is preliminary data.</text>
</comment>
<reference evidence="7" key="1">
    <citation type="submission" date="2020-09" db="EMBL/GenBank/DDBJ databases">
        <title>A novel bacterium of genus Paenibacillus, isolated from South China Sea.</title>
        <authorList>
            <person name="Huang H."/>
            <person name="Mo K."/>
            <person name="Hu Y."/>
        </authorList>
    </citation>
    <scope>NUCLEOTIDE SEQUENCE</scope>
    <source>
        <strain evidence="7">IB182496</strain>
    </source>
</reference>
<feature type="domain" description="HTH araC/xylS-type" evidence="5">
    <location>
        <begin position="412"/>
        <end position="510"/>
    </location>
</feature>
<feature type="modified residue" description="4-aspartylphosphate" evidence="4">
    <location>
        <position position="59"/>
    </location>
</feature>
<dbReference type="SUPFAM" id="SSF46689">
    <property type="entry name" value="Homeodomain-like"/>
    <property type="match status" value="2"/>
</dbReference>
<dbReference type="Pfam" id="PF00072">
    <property type="entry name" value="Response_reg"/>
    <property type="match status" value="1"/>
</dbReference>
<keyword evidence="8" id="KW-1185">Reference proteome</keyword>
<protein>
    <submittedName>
        <fullName evidence="7">Helix-turn-helix domain-containing protein</fullName>
    </submittedName>
</protein>
<evidence type="ECO:0000313" key="8">
    <source>
        <dbReference type="Proteomes" id="UP000621560"/>
    </source>
</evidence>
<evidence type="ECO:0000256" key="4">
    <source>
        <dbReference type="PROSITE-ProRule" id="PRU00169"/>
    </source>
</evidence>
<evidence type="ECO:0000256" key="1">
    <source>
        <dbReference type="ARBA" id="ARBA00023015"/>
    </source>
</evidence>
<dbReference type="PROSITE" id="PS00041">
    <property type="entry name" value="HTH_ARAC_FAMILY_1"/>
    <property type="match status" value="1"/>
</dbReference>
<sequence length="513" mass="57972">MAEAPYRLLIVDDDREVREGLVQIVDWGRVGFRVADALADGREGIAYLDRQEVEVVLSDIRMNFVSGLELAKHVHERALPVKVVLISGYQEFGLAKEALRYGVKDYLLKPTDLDEVYDVFAAIRQQLDQERSEVRRRARDKQRWQQTMDDLKLYYLPHVLHAAQLESEEIRRQFETIGVSLDPDSACCSRIAVEWDGPQPPEAVLRALQRSAADDDESLTLLPCGELTQPLRLLAVSAGSSQAQLEAALRDRIAHATSKLQGVFGLTLRSRLEEAHESLVHYLRRRQAEQAADRGEPQGAADEAITRWARDKRQWLADVGAGHLAPARRLLRDIAEFDQTGASASALRSKLIELFGSVEAVAEADRISDGLLRLCRSEAPAELLEIGLQLLDQLETADAPVESAERERSVITQVKRFIQERGGVDVSLSDAADLVYLSPVYLSRLFKRETGRSFSDYVTEIRLEQAARLLRETNLKIYAISEQTGYRDVRHFYKLFKSYAGCSPSEYRERRAR</sequence>
<dbReference type="RefSeq" id="WP_190916419.1">
    <property type="nucleotide sequence ID" value="NZ_JACXIZ010000014.1"/>
</dbReference>
<dbReference type="PROSITE" id="PS50110">
    <property type="entry name" value="RESPONSE_REGULATORY"/>
    <property type="match status" value="1"/>
</dbReference>
<accession>A0A927BQY1</accession>
<dbReference type="PANTHER" id="PTHR43280">
    <property type="entry name" value="ARAC-FAMILY TRANSCRIPTIONAL REGULATOR"/>
    <property type="match status" value="1"/>
</dbReference>
<keyword evidence="1" id="KW-0805">Transcription regulation</keyword>
<dbReference type="GO" id="GO:0003700">
    <property type="term" value="F:DNA-binding transcription factor activity"/>
    <property type="evidence" value="ECO:0007669"/>
    <property type="project" value="InterPro"/>
</dbReference>
<evidence type="ECO:0000256" key="3">
    <source>
        <dbReference type="ARBA" id="ARBA00023163"/>
    </source>
</evidence>
<dbReference type="SMART" id="SM00448">
    <property type="entry name" value="REC"/>
    <property type="match status" value="1"/>
</dbReference>
<dbReference type="PROSITE" id="PS01124">
    <property type="entry name" value="HTH_ARAC_FAMILY_2"/>
    <property type="match status" value="1"/>
</dbReference>
<dbReference type="EMBL" id="JACXIZ010000014">
    <property type="protein sequence ID" value="MBD2845111.1"/>
    <property type="molecule type" value="Genomic_DNA"/>
</dbReference>
<dbReference type="InterPro" id="IPR011006">
    <property type="entry name" value="CheY-like_superfamily"/>
</dbReference>
<feature type="domain" description="Response regulatory" evidence="6">
    <location>
        <begin position="7"/>
        <end position="124"/>
    </location>
</feature>
<dbReference type="Gene3D" id="1.10.10.60">
    <property type="entry name" value="Homeodomain-like"/>
    <property type="match status" value="2"/>
</dbReference>
<dbReference type="CDD" id="cd17536">
    <property type="entry name" value="REC_YesN-like"/>
    <property type="match status" value="1"/>
</dbReference>
<name>A0A927BQY1_9BACL</name>
<dbReference type="InterPro" id="IPR018060">
    <property type="entry name" value="HTH_AraC"/>
</dbReference>
<evidence type="ECO:0000259" key="6">
    <source>
        <dbReference type="PROSITE" id="PS50110"/>
    </source>
</evidence>
<keyword evidence="4" id="KW-0597">Phosphoprotein</keyword>
<dbReference type="SMART" id="SM00342">
    <property type="entry name" value="HTH_ARAC"/>
    <property type="match status" value="1"/>
</dbReference>
<evidence type="ECO:0000259" key="5">
    <source>
        <dbReference type="PROSITE" id="PS01124"/>
    </source>
</evidence>
<dbReference type="Proteomes" id="UP000621560">
    <property type="component" value="Unassembled WGS sequence"/>
</dbReference>
<dbReference type="InterPro" id="IPR001789">
    <property type="entry name" value="Sig_transdc_resp-reg_receiver"/>
</dbReference>
<dbReference type="GO" id="GO:0000160">
    <property type="term" value="P:phosphorelay signal transduction system"/>
    <property type="evidence" value="ECO:0007669"/>
    <property type="project" value="InterPro"/>
</dbReference>
<gene>
    <name evidence="7" type="ORF">IDH44_07900</name>
</gene>
<keyword evidence="2" id="KW-0238">DNA-binding</keyword>
<keyword evidence="3" id="KW-0804">Transcription</keyword>
<dbReference type="InterPro" id="IPR009057">
    <property type="entry name" value="Homeodomain-like_sf"/>
</dbReference>
<proteinExistence type="predicted"/>
<dbReference type="PANTHER" id="PTHR43280:SF2">
    <property type="entry name" value="HTH-TYPE TRANSCRIPTIONAL REGULATOR EXSA"/>
    <property type="match status" value="1"/>
</dbReference>
<evidence type="ECO:0000256" key="2">
    <source>
        <dbReference type="ARBA" id="ARBA00023125"/>
    </source>
</evidence>
<dbReference type="GO" id="GO:0043565">
    <property type="term" value="F:sequence-specific DNA binding"/>
    <property type="evidence" value="ECO:0007669"/>
    <property type="project" value="InterPro"/>
</dbReference>
<dbReference type="InterPro" id="IPR018062">
    <property type="entry name" value="HTH_AraC-typ_CS"/>
</dbReference>